<dbReference type="InterPro" id="IPR020846">
    <property type="entry name" value="MFS_dom"/>
</dbReference>
<dbReference type="RefSeq" id="WP_167130190.1">
    <property type="nucleotide sequence ID" value="NZ_JAANCM010000010.1"/>
</dbReference>
<evidence type="ECO:0000256" key="4">
    <source>
        <dbReference type="ARBA" id="ARBA00022692"/>
    </source>
</evidence>
<keyword evidence="10" id="KW-1185">Reference proteome</keyword>
<dbReference type="AlphaFoldDB" id="A0AA43ZID6"/>
<dbReference type="Pfam" id="PF07690">
    <property type="entry name" value="MFS_1"/>
    <property type="match status" value="1"/>
</dbReference>
<gene>
    <name evidence="9" type="ORF">G8E10_18170</name>
</gene>
<feature type="transmembrane region" description="Helical" evidence="7">
    <location>
        <begin position="252"/>
        <end position="271"/>
    </location>
</feature>
<evidence type="ECO:0000313" key="9">
    <source>
        <dbReference type="EMBL" id="NHT77636.1"/>
    </source>
</evidence>
<evidence type="ECO:0000256" key="7">
    <source>
        <dbReference type="SAM" id="Phobius"/>
    </source>
</evidence>
<feature type="domain" description="Major facilitator superfamily (MFS) profile" evidence="8">
    <location>
        <begin position="15"/>
        <end position="394"/>
    </location>
</feature>
<reference evidence="9" key="1">
    <citation type="submission" date="2020-03" db="EMBL/GenBank/DDBJ databases">
        <title>Ferranicluibacter endophyticum gen. nov., sp. nov., a new genus isolated from Rubus ulmifolius Schott. stem.</title>
        <authorList>
            <person name="Roca-Couso R."/>
            <person name="Flores-Felix J.D."/>
            <person name="Igual J.M."/>
            <person name="Rivas R."/>
        </authorList>
    </citation>
    <scope>NUCLEOTIDE SEQUENCE</scope>
    <source>
        <strain evidence="9">CRRU44</strain>
    </source>
</reference>
<protein>
    <submittedName>
        <fullName evidence="9">MFS transporter</fullName>
    </submittedName>
</protein>
<dbReference type="EMBL" id="JAANCM010000010">
    <property type="protein sequence ID" value="NHT77636.1"/>
    <property type="molecule type" value="Genomic_DNA"/>
</dbReference>
<name>A0AA43ZID6_9HYPH</name>
<dbReference type="Proteomes" id="UP001155840">
    <property type="component" value="Unassembled WGS sequence"/>
</dbReference>
<dbReference type="Gene3D" id="1.20.1250.20">
    <property type="entry name" value="MFS general substrate transporter like domains"/>
    <property type="match status" value="1"/>
</dbReference>
<evidence type="ECO:0000313" key="10">
    <source>
        <dbReference type="Proteomes" id="UP001155840"/>
    </source>
</evidence>
<dbReference type="PROSITE" id="PS50850">
    <property type="entry name" value="MFS"/>
    <property type="match status" value="1"/>
</dbReference>
<keyword evidence="6 7" id="KW-0472">Membrane</keyword>
<proteinExistence type="predicted"/>
<feature type="transmembrane region" description="Helical" evidence="7">
    <location>
        <begin position="167"/>
        <end position="184"/>
    </location>
</feature>
<dbReference type="GO" id="GO:0022857">
    <property type="term" value="F:transmembrane transporter activity"/>
    <property type="evidence" value="ECO:0007669"/>
    <property type="project" value="InterPro"/>
</dbReference>
<keyword evidence="4 7" id="KW-0812">Transmembrane</keyword>
<feature type="transmembrane region" description="Helical" evidence="7">
    <location>
        <begin position="211"/>
        <end position="232"/>
    </location>
</feature>
<feature type="transmembrane region" description="Helical" evidence="7">
    <location>
        <begin position="369"/>
        <end position="390"/>
    </location>
</feature>
<comment type="subcellular location">
    <subcellularLocation>
        <location evidence="1">Cell membrane</location>
        <topology evidence="1">Multi-pass membrane protein</topology>
    </subcellularLocation>
</comment>
<dbReference type="InterPro" id="IPR011701">
    <property type="entry name" value="MFS"/>
</dbReference>
<dbReference type="PANTHER" id="PTHR23517:SF2">
    <property type="entry name" value="MULTIDRUG RESISTANCE PROTEIN MDTH"/>
    <property type="match status" value="1"/>
</dbReference>
<accession>A0AA43ZID6</accession>
<evidence type="ECO:0000256" key="2">
    <source>
        <dbReference type="ARBA" id="ARBA00022448"/>
    </source>
</evidence>
<sequence>MAEPEVSKDRIPPGVLLLTVGAGFVTLTRAMTLSFLAVKLQQTFGLTPMMIGLLLGFGSLTGAIAGPFAGALSDRTGRKVMLSLVLGTLSISTLVLGLAESVLLFSVAQCVAATAMSLYGPISRALMSDLCTERTRLKYFSWRYTASNAGWVVGPLIGVGAGLASTPLFLVGACVYGAMALLLYRSYRPAAVDPDEPKALRPGVIASIREAFGNSALVYFTLGSTLFVAVYGQWSATLAPYLVENMKDGATIYAYLLSINGLVVLTASAFTRPMIERVGPLRALLLGSGLLVVSQLCFSVSDGLAGFAASMVVFTLGEILVVPAEYMLVDSISYAKNRGRSFGAHSLSAVGGFIGPTFGGAALELLGGSAMFLLFAAFIILGTIFFFAGAGKQR</sequence>
<evidence type="ECO:0000256" key="3">
    <source>
        <dbReference type="ARBA" id="ARBA00022475"/>
    </source>
</evidence>
<feature type="transmembrane region" description="Helical" evidence="7">
    <location>
        <begin position="80"/>
        <end position="98"/>
    </location>
</feature>
<organism evidence="9 10">
    <name type="scientific">Ferranicluibacter rubi</name>
    <dbReference type="NCBI Taxonomy" id="2715133"/>
    <lineage>
        <taxon>Bacteria</taxon>
        <taxon>Pseudomonadati</taxon>
        <taxon>Pseudomonadota</taxon>
        <taxon>Alphaproteobacteria</taxon>
        <taxon>Hyphomicrobiales</taxon>
        <taxon>Rhizobiaceae</taxon>
        <taxon>Ferranicluibacter</taxon>
    </lineage>
</organism>
<keyword evidence="3" id="KW-1003">Cell membrane</keyword>
<keyword evidence="2" id="KW-0813">Transport</keyword>
<feature type="transmembrane region" description="Helical" evidence="7">
    <location>
        <begin position="15"/>
        <end position="37"/>
    </location>
</feature>
<dbReference type="GO" id="GO:0005886">
    <property type="term" value="C:plasma membrane"/>
    <property type="evidence" value="ECO:0007669"/>
    <property type="project" value="UniProtKB-SubCell"/>
</dbReference>
<feature type="transmembrane region" description="Helical" evidence="7">
    <location>
        <begin position="341"/>
        <end position="363"/>
    </location>
</feature>
<evidence type="ECO:0000256" key="6">
    <source>
        <dbReference type="ARBA" id="ARBA00023136"/>
    </source>
</evidence>
<evidence type="ECO:0000256" key="5">
    <source>
        <dbReference type="ARBA" id="ARBA00022989"/>
    </source>
</evidence>
<evidence type="ECO:0000259" key="8">
    <source>
        <dbReference type="PROSITE" id="PS50850"/>
    </source>
</evidence>
<feature type="transmembrane region" description="Helical" evidence="7">
    <location>
        <begin position="307"/>
        <end position="329"/>
    </location>
</feature>
<dbReference type="InterPro" id="IPR036259">
    <property type="entry name" value="MFS_trans_sf"/>
</dbReference>
<dbReference type="PANTHER" id="PTHR23517">
    <property type="entry name" value="RESISTANCE PROTEIN MDTM, PUTATIVE-RELATED-RELATED"/>
    <property type="match status" value="1"/>
</dbReference>
<dbReference type="InterPro" id="IPR050171">
    <property type="entry name" value="MFS_Transporters"/>
</dbReference>
<dbReference type="SUPFAM" id="SSF103473">
    <property type="entry name" value="MFS general substrate transporter"/>
    <property type="match status" value="1"/>
</dbReference>
<keyword evidence="5 7" id="KW-1133">Transmembrane helix</keyword>
<feature type="transmembrane region" description="Helical" evidence="7">
    <location>
        <begin position="49"/>
        <end position="68"/>
    </location>
</feature>
<evidence type="ECO:0000256" key="1">
    <source>
        <dbReference type="ARBA" id="ARBA00004651"/>
    </source>
</evidence>
<feature type="transmembrane region" description="Helical" evidence="7">
    <location>
        <begin position="283"/>
        <end position="301"/>
    </location>
</feature>
<comment type="caution">
    <text evidence="9">The sequence shown here is derived from an EMBL/GenBank/DDBJ whole genome shotgun (WGS) entry which is preliminary data.</text>
</comment>